<reference evidence="1" key="2">
    <citation type="journal article" date="2015" name="Fish Shellfish Immunol.">
        <title>Early steps in the European eel (Anguilla anguilla)-Vibrio vulnificus interaction in the gills: Role of the RtxA13 toxin.</title>
        <authorList>
            <person name="Callol A."/>
            <person name="Pajuelo D."/>
            <person name="Ebbesson L."/>
            <person name="Teles M."/>
            <person name="MacKenzie S."/>
            <person name="Amaro C."/>
        </authorList>
    </citation>
    <scope>NUCLEOTIDE SEQUENCE</scope>
</reference>
<dbReference type="EMBL" id="GBXM01073680">
    <property type="protein sequence ID" value="JAH34897.1"/>
    <property type="molecule type" value="Transcribed_RNA"/>
</dbReference>
<protein>
    <submittedName>
        <fullName evidence="1">Uncharacterized protein</fullName>
    </submittedName>
</protein>
<organism evidence="1">
    <name type="scientific">Anguilla anguilla</name>
    <name type="common">European freshwater eel</name>
    <name type="synonym">Muraena anguilla</name>
    <dbReference type="NCBI Taxonomy" id="7936"/>
    <lineage>
        <taxon>Eukaryota</taxon>
        <taxon>Metazoa</taxon>
        <taxon>Chordata</taxon>
        <taxon>Craniata</taxon>
        <taxon>Vertebrata</taxon>
        <taxon>Euteleostomi</taxon>
        <taxon>Actinopterygii</taxon>
        <taxon>Neopterygii</taxon>
        <taxon>Teleostei</taxon>
        <taxon>Anguilliformes</taxon>
        <taxon>Anguillidae</taxon>
        <taxon>Anguilla</taxon>
    </lineage>
</organism>
<reference evidence="1" key="1">
    <citation type="submission" date="2014-11" db="EMBL/GenBank/DDBJ databases">
        <authorList>
            <person name="Amaro Gonzalez C."/>
        </authorList>
    </citation>
    <scope>NUCLEOTIDE SEQUENCE</scope>
</reference>
<evidence type="ECO:0000313" key="1">
    <source>
        <dbReference type="EMBL" id="JAH19471.1"/>
    </source>
</evidence>
<name>A0A0E9QR87_ANGAN</name>
<dbReference type="AlphaFoldDB" id="A0A0E9QR87"/>
<dbReference type="EMBL" id="GBXM01089106">
    <property type="protein sequence ID" value="JAH19471.1"/>
    <property type="molecule type" value="Transcribed_RNA"/>
</dbReference>
<accession>A0A0E9QR87</accession>
<sequence length="29" mass="3181">MCCSCKFSTLIQIRRSGKKPVKKANQPAG</sequence>
<proteinExistence type="predicted"/>